<dbReference type="EMBL" id="MFKF01000071">
    <property type="protein sequence ID" value="OGG55561.1"/>
    <property type="molecule type" value="Genomic_DNA"/>
</dbReference>
<protein>
    <recommendedName>
        <fullName evidence="4">NAD-dependent epimerase/dehydratase domain-containing protein</fullName>
    </recommendedName>
</protein>
<dbReference type="SUPFAM" id="SSF51735">
    <property type="entry name" value="NAD(P)-binding Rossmann-fold domains"/>
    <property type="match status" value="1"/>
</dbReference>
<organism evidence="5 6">
    <name type="scientific">Handelsmanbacteria sp. (strain RIFCSPLOWO2_12_FULL_64_10)</name>
    <dbReference type="NCBI Taxonomy" id="1817868"/>
    <lineage>
        <taxon>Bacteria</taxon>
        <taxon>Candidatus Handelsmaniibacteriota</taxon>
    </lineage>
</organism>
<keyword evidence="2" id="KW-0560">Oxidoreductase</keyword>
<dbReference type="CDD" id="cd08946">
    <property type="entry name" value="SDR_e"/>
    <property type="match status" value="1"/>
</dbReference>
<keyword evidence="3" id="KW-0520">NAD</keyword>
<evidence type="ECO:0000256" key="3">
    <source>
        <dbReference type="ARBA" id="ARBA00023027"/>
    </source>
</evidence>
<feature type="domain" description="NAD-dependent epimerase/dehydratase" evidence="4">
    <location>
        <begin position="7"/>
        <end position="181"/>
    </location>
</feature>
<accession>A0A1F6D2N3</accession>
<comment type="similarity">
    <text evidence="1">Belongs to the NAD(P)-dependent epimerase/dehydratase family.</text>
</comment>
<evidence type="ECO:0000256" key="2">
    <source>
        <dbReference type="ARBA" id="ARBA00023002"/>
    </source>
</evidence>
<evidence type="ECO:0000313" key="6">
    <source>
        <dbReference type="Proteomes" id="UP000178606"/>
    </source>
</evidence>
<dbReference type="Gene3D" id="3.40.50.720">
    <property type="entry name" value="NAD(P)-binding Rossmann-like Domain"/>
    <property type="match status" value="1"/>
</dbReference>
<proteinExistence type="inferred from homology"/>
<dbReference type="Proteomes" id="UP000178606">
    <property type="component" value="Unassembled WGS sequence"/>
</dbReference>
<evidence type="ECO:0000256" key="1">
    <source>
        <dbReference type="ARBA" id="ARBA00007637"/>
    </source>
</evidence>
<dbReference type="InterPro" id="IPR001509">
    <property type="entry name" value="Epimerase_deHydtase"/>
</dbReference>
<dbReference type="GO" id="GO:0016491">
    <property type="term" value="F:oxidoreductase activity"/>
    <property type="evidence" value="ECO:0007669"/>
    <property type="project" value="UniProtKB-KW"/>
</dbReference>
<name>A0A1F6D2N3_HANXR</name>
<dbReference type="AlphaFoldDB" id="A0A1F6D2N3"/>
<sequence length="242" mass="27191">MGEQKRVLITGAAGRIGEVLHQGLRDRYRLRLMYHSKIPAVADGSEVFVGDVVDFEAMRKASRGVDAVVHMAADPSGSTPFVRILALNIQGAYNVYEAARLNGVRRVVFASTNHVTGFYEKEGVYTTPEMPVRPDSFYGVSKAFGETLARYYFDQHGLESICLRIGSFQPRPRSARMLATWLSHRDTVQLVWRSIEAGHVKFGIYYGISRNTRRTWDISNAERDLGYAPEDDAEAYAKEFTA</sequence>
<comment type="caution">
    <text evidence="5">The sequence shown here is derived from an EMBL/GenBank/DDBJ whole genome shotgun (WGS) entry which is preliminary data.</text>
</comment>
<dbReference type="PANTHER" id="PTHR43103">
    <property type="entry name" value="NUCLEOSIDE-DIPHOSPHATE-SUGAR EPIMERASE"/>
    <property type="match status" value="1"/>
</dbReference>
<evidence type="ECO:0000313" key="5">
    <source>
        <dbReference type="EMBL" id="OGG55561.1"/>
    </source>
</evidence>
<dbReference type="InterPro" id="IPR036291">
    <property type="entry name" value="NAD(P)-bd_dom_sf"/>
</dbReference>
<gene>
    <name evidence="5" type="ORF">A3F84_16715</name>
</gene>
<dbReference type="PANTHER" id="PTHR43103:SF5">
    <property type="entry name" value="4-EPIMERASE, PUTATIVE (AFU_ORTHOLOGUE AFUA_7G00360)-RELATED"/>
    <property type="match status" value="1"/>
</dbReference>
<dbReference type="Pfam" id="PF01370">
    <property type="entry name" value="Epimerase"/>
    <property type="match status" value="1"/>
</dbReference>
<evidence type="ECO:0000259" key="4">
    <source>
        <dbReference type="Pfam" id="PF01370"/>
    </source>
</evidence>
<reference evidence="5 6" key="1">
    <citation type="journal article" date="2016" name="Nat. Commun.">
        <title>Thousands of microbial genomes shed light on interconnected biogeochemical processes in an aquifer system.</title>
        <authorList>
            <person name="Anantharaman K."/>
            <person name="Brown C.T."/>
            <person name="Hug L.A."/>
            <person name="Sharon I."/>
            <person name="Castelle C.J."/>
            <person name="Probst A.J."/>
            <person name="Thomas B.C."/>
            <person name="Singh A."/>
            <person name="Wilkins M.J."/>
            <person name="Karaoz U."/>
            <person name="Brodie E.L."/>
            <person name="Williams K.H."/>
            <person name="Hubbard S.S."/>
            <person name="Banfield J.F."/>
        </authorList>
    </citation>
    <scope>NUCLEOTIDE SEQUENCE [LARGE SCALE GENOMIC DNA]</scope>
    <source>
        <strain evidence="6">RIFCSPLOWO2_12_FULL_64_10</strain>
    </source>
</reference>